<dbReference type="GeneID" id="81391110"/>
<dbReference type="Proteomes" id="UP001141434">
    <property type="component" value="Unassembled WGS sequence"/>
</dbReference>
<name>A0A9W9G3Y1_9EURO</name>
<evidence type="ECO:0000313" key="3">
    <source>
        <dbReference type="Proteomes" id="UP001141434"/>
    </source>
</evidence>
<dbReference type="OrthoDB" id="10474120at2759"/>
<reference evidence="2" key="1">
    <citation type="submission" date="2022-11" db="EMBL/GenBank/DDBJ databases">
        <authorList>
            <person name="Petersen C."/>
        </authorList>
    </citation>
    <scope>NUCLEOTIDE SEQUENCE</scope>
    <source>
        <strain evidence="2">IBT 34128</strain>
    </source>
</reference>
<evidence type="ECO:0000313" key="2">
    <source>
        <dbReference type="EMBL" id="KAJ5111730.1"/>
    </source>
</evidence>
<organism evidence="2 3">
    <name type="scientific">Penicillium alfredii</name>
    <dbReference type="NCBI Taxonomy" id="1506179"/>
    <lineage>
        <taxon>Eukaryota</taxon>
        <taxon>Fungi</taxon>
        <taxon>Dikarya</taxon>
        <taxon>Ascomycota</taxon>
        <taxon>Pezizomycotina</taxon>
        <taxon>Eurotiomycetes</taxon>
        <taxon>Eurotiomycetidae</taxon>
        <taxon>Eurotiales</taxon>
        <taxon>Aspergillaceae</taxon>
        <taxon>Penicillium</taxon>
    </lineage>
</organism>
<accession>A0A9W9G3Y1</accession>
<gene>
    <name evidence="2" type="ORF">NUU61_001360</name>
</gene>
<protein>
    <submittedName>
        <fullName evidence="2">Uncharacterized protein</fullName>
    </submittedName>
</protein>
<proteinExistence type="predicted"/>
<evidence type="ECO:0000256" key="1">
    <source>
        <dbReference type="SAM" id="MobiDB-lite"/>
    </source>
</evidence>
<comment type="caution">
    <text evidence="2">The sequence shown here is derived from an EMBL/GenBank/DDBJ whole genome shotgun (WGS) entry which is preliminary data.</text>
</comment>
<sequence length="81" mass="8876">MNRATGSAASRWVNNSSLPRDIDTSLSKEPKTMSFVLLPVTSHQKIFDCLSIEAAGAPFRSPHIDLGEIEGQSLAWSEVFK</sequence>
<feature type="region of interest" description="Disordered" evidence="1">
    <location>
        <begin position="1"/>
        <end position="25"/>
    </location>
</feature>
<dbReference type="AlphaFoldDB" id="A0A9W9G3Y1"/>
<reference evidence="2" key="2">
    <citation type="journal article" date="2023" name="IMA Fungus">
        <title>Comparative genomic study of the Penicillium genus elucidates a diverse pangenome and 15 lateral gene transfer events.</title>
        <authorList>
            <person name="Petersen C."/>
            <person name="Sorensen T."/>
            <person name="Nielsen M.R."/>
            <person name="Sondergaard T.E."/>
            <person name="Sorensen J.L."/>
            <person name="Fitzpatrick D.A."/>
            <person name="Frisvad J.C."/>
            <person name="Nielsen K.L."/>
        </authorList>
    </citation>
    <scope>NUCLEOTIDE SEQUENCE</scope>
    <source>
        <strain evidence="2">IBT 34128</strain>
    </source>
</reference>
<dbReference type="RefSeq" id="XP_056515209.1">
    <property type="nucleotide sequence ID" value="XM_056651942.1"/>
</dbReference>
<keyword evidence="3" id="KW-1185">Reference proteome</keyword>
<dbReference type="EMBL" id="JAPMSZ010000002">
    <property type="protein sequence ID" value="KAJ5111730.1"/>
    <property type="molecule type" value="Genomic_DNA"/>
</dbReference>
<feature type="compositionally biased region" description="Polar residues" evidence="1">
    <location>
        <begin position="1"/>
        <end position="18"/>
    </location>
</feature>